<protein>
    <submittedName>
        <fullName evidence="1">Uncharacterized protein</fullName>
    </submittedName>
</protein>
<dbReference type="InterPro" id="IPR029044">
    <property type="entry name" value="Nucleotide-diphossugar_trans"/>
</dbReference>
<sequence length="205" mass="23750">MKNDRVRQQFEYYAEDLRAVAAASDLIRGISVFEYGGLYFDNDYYFLEWDYNLNYYFDYYAITLTLTWELGVMLNGFFGAKKGHIAIESYVKLMQEAFKFENENDQRPISLCTCSFKTSASTMVGTGPSALGISSASYLNRDGNQDIVVRDHREIEYLTHIKVLNENNEVTNLTIKIAGKDSYQASWINGFRDYQTFGWEDLTKF</sequence>
<evidence type="ECO:0000313" key="1">
    <source>
        <dbReference type="EMBL" id="CDW85566.1"/>
    </source>
</evidence>
<dbReference type="SUPFAM" id="SSF53448">
    <property type="entry name" value="Nucleotide-diphospho-sugar transferases"/>
    <property type="match status" value="1"/>
</dbReference>
<name>A0A078AU94_STYLE</name>
<dbReference type="Proteomes" id="UP000039865">
    <property type="component" value="Unassembled WGS sequence"/>
</dbReference>
<keyword evidence="2" id="KW-1185">Reference proteome</keyword>
<dbReference type="OrthoDB" id="6061538at2759"/>
<reference evidence="1 2" key="1">
    <citation type="submission" date="2014-06" db="EMBL/GenBank/DDBJ databases">
        <authorList>
            <person name="Swart Estienne"/>
        </authorList>
    </citation>
    <scope>NUCLEOTIDE SEQUENCE [LARGE SCALE GENOMIC DNA]</scope>
    <source>
        <strain evidence="1 2">130c</strain>
    </source>
</reference>
<gene>
    <name evidence="1" type="primary">Contig23.g27</name>
    <name evidence="1" type="ORF">STYLEM_14646</name>
</gene>
<dbReference type="Gene3D" id="3.90.550.20">
    <property type="match status" value="1"/>
</dbReference>
<dbReference type="EMBL" id="CCKQ01013855">
    <property type="protein sequence ID" value="CDW85566.1"/>
    <property type="molecule type" value="Genomic_DNA"/>
</dbReference>
<dbReference type="AlphaFoldDB" id="A0A078AU94"/>
<evidence type="ECO:0000313" key="2">
    <source>
        <dbReference type="Proteomes" id="UP000039865"/>
    </source>
</evidence>
<organism evidence="1 2">
    <name type="scientific">Stylonychia lemnae</name>
    <name type="common">Ciliate</name>
    <dbReference type="NCBI Taxonomy" id="5949"/>
    <lineage>
        <taxon>Eukaryota</taxon>
        <taxon>Sar</taxon>
        <taxon>Alveolata</taxon>
        <taxon>Ciliophora</taxon>
        <taxon>Intramacronucleata</taxon>
        <taxon>Spirotrichea</taxon>
        <taxon>Stichotrichia</taxon>
        <taxon>Sporadotrichida</taxon>
        <taxon>Oxytrichidae</taxon>
        <taxon>Stylonychinae</taxon>
        <taxon>Stylonychia</taxon>
    </lineage>
</organism>
<proteinExistence type="predicted"/>
<dbReference type="InParanoid" id="A0A078AU94"/>
<accession>A0A078AU94</accession>